<reference evidence="2 3" key="1">
    <citation type="journal article" date="2009" name="Science">
        <title>Green evolution and dynamic adaptations revealed by genomes of the marine picoeukaryotes Micromonas.</title>
        <authorList>
            <person name="Worden A.Z."/>
            <person name="Lee J.H."/>
            <person name="Mock T."/>
            <person name="Rouze P."/>
            <person name="Simmons M.P."/>
            <person name="Aerts A.L."/>
            <person name="Allen A.E."/>
            <person name="Cuvelier M.L."/>
            <person name="Derelle E."/>
            <person name="Everett M.V."/>
            <person name="Foulon E."/>
            <person name="Grimwood J."/>
            <person name="Gundlach H."/>
            <person name="Henrissat B."/>
            <person name="Napoli C."/>
            <person name="McDonald S.M."/>
            <person name="Parker M.S."/>
            <person name="Rombauts S."/>
            <person name="Salamov A."/>
            <person name="Von Dassow P."/>
            <person name="Badger J.H."/>
            <person name="Coutinho P.M."/>
            <person name="Demir E."/>
            <person name="Dubchak I."/>
            <person name="Gentemann C."/>
            <person name="Eikrem W."/>
            <person name="Gready J.E."/>
            <person name="John U."/>
            <person name="Lanier W."/>
            <person name="Lindquist E.A."/>
            <person name="Lucas S."/>
            <person name="Mayer K.F."/>
            <person name="Moreau H."/>
            <person name="Not F."/>
            <person name="Otillar R."/>
            <person name="Panaud O."/>
            <person name="Pangilinan J."/>
            <person name="Paulsen I."/>
            <person name="Piegu B."/>
            <person name="Poliakov A."/>
            <person name="Robbens S."/>
            <person name="Schmutz J."/>
            <person name="Toulza E."/>
            <person name="Wyss T."/>
            <person name="Zelensky A."/>
            <person name="Zhou K."/>
            <person name="Armbrust E.V."/>
            <person name="Bhattacharya D."/>
            <person name="Goodenough U.W."/>
            <person name="Van de Peer Y."/>
            <person name="Grigoriev I.V."/>
        </authorList>
    </citation>
    <scope>NUCLEOTIDE SEQUENCE [LARGE SCALE GENOMIC DNA]</scope>
    <source>
        <strain evidence="3">RCC299 / NOUM17</strain>
    </source>
</reference>
<evidence type="ECO:0000313" key="3">
    <source>
        <dbReference type="Proteomes" id="UP000002009"/>
    </source>
</evidence>
<evidence type="ECO:0000256" key="1">
    <source>
        <dbReference type="SAM" id="MobiDB-lite"/>
    </source>
</evidence>
<dbReference type="AlphaFoldDB" id="C1FGN6"/>
<organism evidence="2 3">
    <name type="scientific">Micromonas commoda (strain RCC299 / NOUM17 / CCMP2709)</name>
    <name type="common">Picoplanktonic green alga</name>
    <dbReference type="NCBI Taxonomy" id="296587"/>
    <lineage>
        <taxon>Eukaryota</taxon>
        <taxon>Viridiplantae</taxon>
        <taxon>Chlorophyta</taxon>
        <taxon>Mamiellophyceae</taxon>
        <taxon>Mamiellales</taxon>
        <taxon>Mamiellaceae</taxon>
        <taxon>Micromonas</taxon>
    </lineage>
</organism>
<dbReference type="OrthoDB" id="10671998at2759"/>
<dbReference type="GeneID" id="8245670"/>
<evidence type="ECO:0000313" key="2">
    <source>
        <dbReference type="EMBL" id="ACO69574.1"/>
    </source>
</evidence>
<dbReference type="EMBL" id="CP001575">
    <property type="protein sequence ID" value="ACO69574.1"/>
    <property type="molecule type" value="Genomic_DNA"/>
</dbReference>
<name>C1FGN6_MICCC</name>
<feature type="region of interest" description="Disordered" evidence="1">
    <location>
        <begin position="160"/>
        <end position="195"/>
    </location>
</feature>
<proteinExistence type="predicted"/>
<protein>
    <submittedName>
        <fullName evidence="2">Uncharacterized protein</fullName>
    </submittedName>
</protein>
<sequence>MVVLEFGNSSTWALKAREPPADSFEEKEKRKKAGLVSLRKVLAADKPSGVANDGRTEVGGAATSTNRNFAPRSAWPEGKFTITYPKGYDPALGKFVAGGADGGGSGAARVVVQKLPAAERARLEEEARAVAEAAARARAEATDALNLDEEYLERVRARDELAKSRRRRSATAATTTTTTSTTTSTTTPGAKPAPDPALLAEVGVDGAYMAALAEQEEKRRKVREARAVKAKAAAASAATMRLAAVFAVRESDPEMAAYARAYADRAGERAEQRELVAASRKAACKEAAAVAVDDAGKAKRGKRRRVA</sequence>
<dbReference type="RefSeq" id="XP_002508316.1">
    <property type="nucleotide sequence ID" value="XM_002508270.1"/>
</dbReference>
<feature type="region of interest" description="Disordered" evidence="1">
    <location>
        <begin position="46"/>
        <end position="72"/>
    </location>
</feature>
<keyword evidence="3" id="KW-1185">Reference proteome</keyword>
<gene>
    <name evidence="2" type="ORF">MICPUN_60940</name>
</gene>
<dbReference type="Proteomes" id="UP000002009">
    <property type="component" value="Chromosome 8"/>
</dbReference>
<accession>C1FGN6</accession>
<dbReference type="OMA" id="WPEGKFT"/>
<dbReference type="KEGG" id="mis:MICPUN_60940"/>
<feature type="compositionally biased region" description="Low complexity" evidence="1">
    <location>
        <begin position="170"/>
        <end position="187"/>
    </location>
</feature>
<dbReference type="InParanoid" id="C1FGN6"/>